<dbReference type="Proteomes" id="UP000000305">
    <property type="component" value="Unassembled WGS sequence"/>
</dbReference>
<organism evidence="1 2">
    <name type="scientific">Daphnia pulex</name>
    <name type="common">Water flea</name>
    <dbReference type="NCBI Taxonomy" id="6669"/>
    <lineage>
        <taxon>Eukaryota</taxon>
        <taxon>Metazoa</taxon>
        <taxon>Ecdysozoa</taxon>
        <taxon>Arthropoda</taxon>
        <taxon>Crustacea</taxon>
        <taxon>Branchiopoda</taxon>
        <taxon>Diplostraca</taxon>
        <taxon>Cladocera</taxon>
        <taxon>Anomopoda</taxon>
        <taxon>Daphniidae</taxon>
        <taxon>Daphnia</taxon>
    </lineage>
</organism>
<sequence>MPRKFEPYINLMSISGCNEPCYSKFYTLTVNQIRLVDVKLTFADSMTLRFINQRSAPMAKLPSFDAALPVSYSQAVRGHQAPILMASFASSAKPTDRISLAGIEDLLGSTGGCPVPASVRQKDDKIFVRLADPADLDRAQAISESKAGTNISRPPKLCPAVARFVNLSYLPSLEEELMIRNCGNKGKIESFSQLFPKPNSQKGHIKFYFTLRNQE</sequence>
<protein>
    <submittedName>
        <fullName evidence="1">Uncharacterized protein</fullName>
    </submittedName>
</protein>
<dbReference type="HOGENOM" id="CLU_1284446_0_0_1"/>
<dbReference type="PROSITE" id="PS51257">
    <property type="entry name" value="PROKAR_LIPOPROTEIN"/>
    <property type="match status" value="1"/>
</dbReference>
<reference evidence="1 2" key="1">
    <citation type="journal article" date="2011" name="Science">
        <title>The ecoresponsive genome of Daphnia pulex.</title>
        <authorList>
            <person name="Colbourne J.K."/>
            <person name="Pfrender M.E."/>
            <person name="Gilbert D."/>
            <person name="Thomas W.K."/>
            <person name="Tucker A."/>
            <person name="Oakley T.H."/>
            <person name="Tokishita S."/>
            <person name="Aerts A."/>
            <person name="Arnold G.J."/>
            <person name="Basu M.K."/>
            <person name="Bauer D.J."/>
            <person name="Caceres C.E."/>
            <person name="Carmel L."/>
            <person name="Casola C."/>
            <person name="Choi J.H."/>
            <person name="Detter J.C."/>
            <person name="Dong Q."/>
            <person name="Dusheyko S."/>
            <person name="Eads B.D."/>
            <person name="Frohlich T."/>
            <person name="Geiler-Samerotte K.A."/>
            <person name="Gerlach D."/>
            <person name="Hatcher P."/>
            <person name="Jogdeo S."/>
            <person name="Krijgsveld J."/>
            <person name="Kriventseva E.V."/>
            <person name="Kultz D."/>
            <person name="Laforsch C."/>
            <person name="Lindquist E."/>
            <person name="Lopez J."/>
            <person name="Manak J.R."/>
            <person name="Muller J."/>
            <person name="Pangilinan J."/>
            <person name="Patwardhan R.P."/>
            <person name="Pitluck S."/>
            <person name="Pritham E.J."/>
            <person name="Rechtsteiner A."/>
            <person name="Rho M."/>
            <person name="Rogozin I.B."/>
            <person name="Sakarya O."/>
            <person name="Salamov A."/>
            <person name="Schaack S."/>
            <person name="Shapiro H."/>
            <person name="Shiga Y."/>
            <person name="Skalitzky C."/>
            <person name="Smith Z."/>
            <person name="Souvorov A."/>
            <person name="Sung W."/>
            <person name="Tang Z."/>
            <person name="Tsuchiya D."/>
            <person name="Tu H."/>
            <person name="Vos H."/>
            <person name="Wang M."/>
            <person name="Wolf Y.I."/>
            <person name="Yamagata H."/>
            <person name="Yamada T."/>
            <person name="Ye Y."/>
            <person name="Shaw J.R."/>
            <person name="Andrews J."/>
            <person name="Crease T.J."/>
            <person name="Tang H."/>
            <person name="Lucas S.M."/>
            <person name="Robertson H.M."/>
            <person name="Bork P."/>
            <person name="Koonin E.V."/>
            <person name="Zdobnov E.M."/>
            <person name="Grigoriev I.V."/>
            <person name="Lynch M."/>
            <person name="Boore J.L."/>
        </authorList>
    </citation>
    <scope>NUCLEOTIDE SEQUENCE [LARGE SCALE GENOMIC DNA]</scope>
</reference>
<accession>E9GF83</accession>
<dbReference type="OrthoDB" id="6396769at2759"/>
<keyword evidence="2" id="KW-1185">Reference proteome</keyword>
<dbReference type="KEGG" id="dpx:DAPPUDRAFT_241855"/>
<dbReference type="AlphaFoldDB" id="E9GF83"/>
<gene>
    <name evidence="1" type="ORF">DAPPUDRAFT_241855</name>
</gene>
<dbReference type="EMBL" id="GL732542">
    <property type="protein sequence ID" value="EFX81854.1"/>
    <property type="molecule type" value="Genomic_DNA"/>
</dbReference>
<dbReference type="InParanoid" id="E9GF83"/>
<name>E9GF83_DAPPU</name>
<evidence type="ECO:0000313" key="1">
    <source>
        <dbReference type="EMBL" id="EFX81854.1"/>
    </source>
</evidence>
<evidence type="ECO:0000313" key="2">
    <source>
        <dbReference type="Proteomes" id="UP000000305"/>
    </source>
</evidence>
<proteinExistence type="predicted"/>